<dbReference type="PANTHER" id="PTHR13285">
    <property type="entry name" value="ACYLTRANSFERASE"/>
    <property type="match status" value="1"/>
</dbReference>
<feature type="transmembrane region" description="Helical" evidence="8">
    <location>
        <begin position="6"/>
        <end position="23"/>
    </location>
</feature>
<evidence type="ECO:0000256" key="2">
    <source>
        <dbReference type="ARBA" id="ARBA00010323"/>
    </source>
</evidence>
<dbReference type="EMBL" id="OFSM01000001">
    <property type="protein sequence ID" value="SOY27467.1"/>
    <property type="molecule type" value="Genomic_DNA"/>
</dbReference>
<dbReference type="Pfam" id="PF03062">
    <property type="entry name" value="MBOAT"/>
    <property type="match status" value="1"/>
</dbReference>
<evidence type="ECO:0000256" key="6">
    <source>
        <dbReference type="ARBA" id="ARBA00023136"/>
    </source>
</evidence>
<dbReference type="AlphaFoldDB" id="A0A2K4ZAI0"/>
<dbReference type="InterPro" id="IPR004299">
    <property type="entry name" value="MBOAT_fam"/>
</dbReference>
<keyword evidence="6 7" id="KW-0472">Membrane</keyword>
<dbReference type="PIRSF" id="PIRSF500217">
    <property type="entry name" value="AlgI"/>
    <property type="match status" value="1"/>
</dbReference>
<dbReference type="InterPro" id="IPR024194">
    <property type="entry name" value="Ac/AlaTfrase_AlgI/DltB"/>
</dbReference>
<proteinExistence type="inferred from homology"/>
<dbReference type="RefSeq" id="WP_103237595.1">
    <property type="nucleotide sequence ID" value="NZ_JANJZD010000008.1"/>
</dbReference>
<feature type="transmembrane region" description="Helical" evidence="8">
    <location>
        <begin position="104"/>
        <end position="126"/>
    </location>
</feature>
<feature type="transmembrane region" description="Helical" evidence="8">
    <location>
        <begin position="309"/>
        <end position="337"/>
    </location>
</feature>
<feature type="transmembrane region" description="Helical" evidence="8">
    <location>
        <begin position="349"/>
        <end position="370"/>
    </location>
</feature>
<feature type="transmembrane region" description="Helical" evidence="8">
    <location>
        <begin position="405"/>
        <end position="424"/>
    </location>
</feature>
<dbReference type="OrthoDB" id="9805788at2"/>
<dbReference type="EC" id="2.3.1.-" evidence="9"/>
<evidence type="ECO:0000256" key="1">
    <source>
        <dbReference type="ARBA" id="ARBA00004651"/>
    </source>
</evidence>
<keyword evidence="3 7" id="KW-1003">Cell membrane</keyword>
<evidence type="ECO:0000256" key="3">
    <source>
        <dbReference type="ARBA" id="ARBA00022475"/>
    </source>
</evidence>
<dbReference type="GO" id="GO:0016746">
    <property type="term" value="F:acyltransferase activity"/>
    <property type="evidence" value="ECO:0007669"/>
    <property type="project" value="UniProtKB-KW"/>
</dbReference>
<evidence type="ECO:0000313" key="9">
    <source>
        <dbReference type="EMBL" id="SOY27467.1"/>
    </source>
</evidence>
<dbReference type="GO" id="GO:0005886">
    <property type="term" value="C:plasma membrane"/>
    <property type="evidence" value="ECO:0007669"/>
    <property type="project" value="UniProtKB-SubCell"/>
</dbReference>
<sequence length="470" mass="53379">MVFSSTVFLFRFLPMFFMVYYLVPGRMKNFILFLGSLFFYAWGEPIYVLLMLFSTVVDYTHGRLLERFRGKRAAGYILLSSVVINLSVLCFFKYADFLIQTVNLFAGLSLPAPNLPLPIGISFYTFQTMSYTIDVYRGETKVQKNLLDFGVYVTMFPQLIAGPIVKYRDVERRLHHRRASLTEISEGMKRFCVGLAKKVLIANNIGELWALISGMDFREISVLTAWLGIFAFAFQIYFDFSGYSDMAIGMGKMLGFSFPENFNYPYISGSVTEFWRRWHISLGSWFREYVYIPLGGNRKGLPRQLLNIFAVWLLTGIWHGAGWNFLLWGLWFAAALVLEKAFLGKILSWLPKGVGILYTAFVVLAGWVLFALETPAGILNYFRAMFGMAGAVIDREGLYLGREYLLLFVIAAAASVPFFGRLAARVRKARTGIGIAVYSLGEKIIPAALLLLAIAGIVEATYNPFLYFRF</sequence>
<dbReference type="InterPro" id="IPR028362">
    <property type="entry name" value="AlgI"/>
</dbReference>
<feature type="transmembrane region" description="Helical" evidence="8">
    <location>
        <begin position="30"/>
        <end position="53"/>
    </location>
</feature>
<name>A0A2K4ZAI0_9FIRM</name>
<reference evidence="9 10" key="1">
    <citation type="submission" date="2018-01" db="EMBL/GenBank/DDBJ databases">
        <authorList>
            <person name="Gaut B.S."/>
            <person name="Morton B.R."/>
            <person name="Clegg M.T."/>
            <person name="Duvall M.R."/>
        </authorList>
    </citation>
    <scope>NUCLEOTIDE SEQUENCE [LARGE SCALE GENOMIC DNA]</scope>
    <source>
        <strain evidence="9">GP69</strain>
    </source>
</reference>
<gene>
    <name evidence="9" type="primary">patA_1</name>
    <name evidence="9" type="ORF">AMURIS_00171</name>
</gene>
<dbReference type="InterPro" id="IPR051085">
    <property type="entry name" value="MB_O-acyltransferase"/>
</dbReference>
<evidence type="ECO:0000313" key="10">
    <source>
        <dbReference type="Proteomes" id="UP000236311"/>
    </source>
</evidence>
<feature type="transmembrane region" description="Helical" evidence="8">
    <location>
        <begin position="146"/>
        <end position="165"/>
    </location>
</feature>
<dbReference type="PANTHER" id="PTHR13285:SF18">
    <property type="entry name" value="PROTEIN-CYSTEINE N-PALMITOYLTRANSFERASE RASP"/>
    <property type="match status" value="1"/>
</dbReference>
<keyword evidence="7 9" id="KW-0012">Acyltransferase</keyword>
<organism evidence="9 10">
    <name type="scientific">Acetatifactor muris</name>
    <dbReference type="NCBI Taxonomy" id="879566"/>
    <lineage>
        <taxon>Bacteria</taxon>
        <taxon>Bacillati</taxon>
        <taxon>Bacillota</taxon>
        <taxon>Clostridia</taxon>
        <taxon>Lachnospirales</taxon>
        <taxon>Lachnospiraceae</taxon>
        <taxon>Acetatifactor</taxon>
    </lineage>
</organism>
<feature type="transmembrane region" description="Helical" evidence="8">
    <location>
        <begin position="220"/>
        <end position="238"/>
    </location>
</feature>
<keyword evidence="5 8" id="KW-1133">Transmembrane helix</keyword>
<accession>A0A2K4ZAI0</accession>
<feature type="transmembrane region" description="Helical" evidence="8">
    <location>
        <begin position="444"/>
        <end position="468"/>
    </location>
</feature>
<protein>
    <submittedName>
        <fullName evidence="9">Peptidoglycan O-acetyltransferase</fullName>
        <ecNumber evidence="9">2.3.1.-</ecNumber>
    </submittedName>
</protein>
<comment type="similarity">
    <text evidence="2 7">Belongs to the membrane-bound acyltransferase family.</text>
</comment>
<keyword evidence="4 8" id="KW-0812">Transmembrane</keyword>
<evidence type="ECO:0000256" key="8">
    <source>
        <dbReference type="SAM" id="Phobius"/>
    </source>
</evidence>
<evidence type="ECO:0000256" key="4">
    <source>
        <dbReference type="ARBA" id="ARBA00022692"/>
    </source>
</evidence>
<evidence type="ECO:0000256" key="5">
    <source>
        <dbReference type="ARBA" id="ARBA00022989"/>
    </source>
</evidence>
<evidence type="ECO:0000256" key="7">
    <source>
        <dbReference type="PIRNR" id="PIRNR016636"/>
    </source>
</evidence>
<comment type="subcellular location">
    <subcellularLocation>
        <location evidence="1">Cell membrane</location>
        <topology evidence="1">Multi-pass membrane protein</topology>
    </subcellularLocation>
</comment>
<feature type="transmembrane region" description="Helical" evidence="8">
    <location>
        <begin position="73"/>
        <end position="92"/>
    </location>
</feature>
<keyword evidence="7 9" id="KW-0808">Transferase</keyword>
<dbReference type="Proteomes" id="UP000236311">
    <property type="component" value="Unassembled WGS sequence"/>
</dbReference>
<dbReference type="GO" id="GO:0042121">
    <property type="term" value="P:alginic acid biosynthetic process"/>
    <property type="evidence" value="ECO:0007669"/>
    <property type="project" value="InterPro"/>
</dbReference>
<dbReference type="PIRSF" id="PIRSF016636">
    <property type="entry name" value="AlgI_DltB"/>
    <property type="match status" value="1"/>
</dbReference>
<keyword evidence="10" id="KW-1185">Reference proteome</keyword>